<evidence type="ECO:0000313" key="2">
    <source>
        <dbReference type="Proteomes" id="UP000515124"/>
    </source>
</evidence>
<feature type="compositionally biased region" description="Acidic residues" evidence="1">
    <location>
        <begin position="103"/>
        <end position="121"/>
    </location>
</feature>
<dbReference type="RefSeq" id="XP_021804505.1">
    <property type="nucleotide sequence ID" value="XM_021948813.1"/>
</dbReference>
<reference evidence="3" key="1">
    <citation type="submission" date="2025-08" db="UniProtKB">
        <authorList>
            <consortium name="RefSeq"/>
        </authorList>
    </citation>
    <scope>IDENTIFICATION</scope>
</reference>
<dbReference type="Proteomes" id="UP000515124">
    <property type="component" value="Unplaced"/>
</dbReference>
<dbReference type="AlphaFoldDB" id="A0A6P5RI35"/>
<evidence type="ECO:0000313" key="3">
    <source>
        <dbReference type="RefSeq" id="XP_021804505.1"/>
    </source>
</evidence>
<proteinExistence type="predicted"/>
<feature type="compositionally biased region" description="Low complexity" evidence="1">
    <location>
        <begin position="93"/>
        <end position="102"/>
    </location>
</feature>
<dbReference type="KEGG" id="pavi:110748846"/>
<keyword evidence="2" id="KW-1185">Reference proteome</keyword>
<name>A0A6P5RI35_PRUAV</name>
<organism evidence="2 3">
    <name type="scientific">Prunus avium</name>
    <name type="common">Cherry</name>
    <name type="synonym">Cerasus avium</name>
    <dbReference type="NCBI Taxonomy" id="42229"/>
    <lineage>
        <taxon>Eukaryota</taxon>
        <taxon>Viridiplantae</taxon>
        <taxon>Streptophyta</taxon>
        <taxon>Embryophyta</taxon>
        <taxon>Tracheophyta</taxon>
        <taxon>Spermatophyta</taxon>
        <taxon>Magnoliopsida</taxon>
        <taxon>eudicotyledons</taxon>
        <taxon>Gunneridae</taxon>
        <taxon>Pentapetalae</taxon>
        <taxon>rosids</taxon>
        <taxon>fabids</taxon>
        <taxon>Rosales</taxon>
        <taxon>Rosaceae</taxon>
        <taxon>Amygdaloideae</taxon>
        <taxon>Amygdaleae</taxon>
        <taxon>Prunus</taxon>
    </lineage>
</organism>
<dbReference type="GeneID" id="110748846"/>
<dbReference type="Gramene" id="Pav_sc0000017.1_g580.1.mk:mrna">
    <property type="protein sequence ID" value="Pav_sc0000017.1_g580.1.mk:mrna"/>
    <property type="gene ID" value="Pav_sc0000017.1_g580.1.mk"/>
</dbReference>
<evidence type="ECO:0000256" key="1">
    <source>
        <dbReference type="SAM" id="MobiDB-lite"/>
    </source>
</evidence>
<accession>A0A6P5RI35</accession>
<sequence length="447" mass="51282">MSEWCFTQGAKRKPSKGCSGSRSDVGEFDDSEFYGRGRQPVNNLPCYTLIEVWKSTMAESLFDLLQPHIHEAKADQGSASFLWGETRVHEVVGGNEDVGGNEAEAEGEDGAEAEDEEEGEGNYEAGGMEGGEGTEEQMPLHIYRITTDDESHCLGVVLIEECEDFHELHEKVLDVIFENGDLEEYETPSIEEYTVLYLQLNGDSFLRLKPEIPWGVFRHLVDQVSSFDGTLLDIYRRTEDEETELVGWKGVRIEDCNGNIEALDEMVRNYFSVHGDIDASTLIYYTKLRNGFDRELSLEIEWDVFTHLVRGVVAVSEDTWSEFEWLDGDERYIDWKLKKEDGVLVSLCRITIDGERHSLGDILFDSEINQVQDLCRKVKEHMRLYHEVEGYVNPENIDDYYLRYCTILDSGAERHMKFPNIDIGLNEFIHMLKIIIVCDRDPGDQFE</sequence>
<feature type="region of interest" description="Disordered" evidence="1">
    <location>
        <begin position="93"/>
        <end position="134"/>
    </location>
</feature>
<protein>
    <submittedName>
        <fullName evidence="3">Uncharacterized protein LOC110748846</fullName>
    </submittedName>
</protein>
<gene>
    <name evidence="3" type="primary">LOC110748846</name>
</gene>